<evidence type="ECO:0000256" key="4">
    <source>
        <dbReference type="ARBA" id="ARBA00022679"/>
    </source>
</evidence>
<comment type="subcellular location">
    <subcellularLocation>
        <location evidence="1">Cell membrane</location>
        <topology evidence="1">Peripheral membrane protein</topology>
    </subcellularLocation>
</comment>
<dbReference type="SUPFAM" id="SSF53448">
    <property type="entry name" value="Nucleotide-diphospho-sugar transferases"/>
    <property type="match status" value="1"/>
</dbReference>
<dbReference type="Gene3D" id="3.40.50.12580">
    <property type="match status" value="1"/>
</dbReference>
<dbReference type="RefSeq" id="WP_269023393.1">
    <property type="nucleotide sequence ID" value="NZ_JANXKW010000001.1"/>
</dbReference>
<evidence type="ECO:0000256" key="6">
    <source>
        <dbReference type="ARBA" id="ARBA00023136"/>
    </source>
</evidence>
<gene>
    <name evidence="8" type="ORF">N0K80_00050</name>
</gene>
<dbReference type="InterPro" id="IPR029044">
    <property type="entry name" value="Nucleotide-diphossugar_trans"/>
</dbReference>
<evidence type="ECO:0000256" key="3">
    <source>
        <dbReference type="ARBA" id="ARBA00022475"/>
    </source>
</evidence>
<dbReference type="InterPro" id="IPR001173">
    <property type="entry name" value="Glyco_trans_2-like"/>
</dbReference>
<dbReference type="InterPro" id="IPR043148">
    <property type="entry name" value="TagF_C"/>
</dbReference>
<keyword evidence="3" id="KW-1003">Cell membrane</keyword>
<keyword evidence="4" id="KW-0808">Transferase</keyword>
<keyword evidence="6" id="KW-0472">Membrane</keyword>
<dbReference type="EMBL" id="JANXLI010000001">
    <property type="protein sequence ID" value="MCZ2490537.1"/>
    <property type="molecule type" value="Genomic_DNA"/>
</dbReference>
<dbReference type="Proteomes" id="UP001081467">
    <property type="component" value="Unassembled WGS sequence"/>
</dbReference>
<protein>
    <submittedName>
        <fullName evidence="8">CDP-glycerol glycerophosphotransferase family protein</fullName>
    </submittedName>
</protein>
<accession>A0ABT4JL18</accession>
<dbReference type="InterPro" id="IPR007554">
    <property type="entry name" value="Glycerophosphate_synth"/>
</dbReference>
<sequence>MNEKKLSIVVPIYNISNYLEDCLESFLVQGIDNFEVIMVNDGSTDNSGEIAKRYEDKYENYKLLDQKNGGLGYARNSGAAAATGDYLTFVDSDDIIPDNSYEKMLNIIEKSHSDFIIGNVVRFNSRKSYGSVLHKRIFREDMVGTNIHDTPELINDTTAWNKVFNINFWRENDFKFPEGMLYEDIPVSIPAHAMAKKVDILTDITYKWRARDAGDSSITQQRSSVDNFRDRMKAINSVRQFFAKQNISQSLNDIFDYKNFQFDFPLYMYLMNDVDEDYQAIFFSTIQEYFPKISKEVFLKIALKNRIQYQLIVENKIEEFKDSVRTLKSSKYKPIKTNQGYSYDYPYRDVLATDDRYVSKEEFRVNMDIEEAYWDNGMFKLSWTTFLWGISEKHKKDISVSVSLVNHDATQEIEILNPVNIKFNPMMTLRKGSLGKKYKIPYLKDNYNYSKFEVVLPIRELMPQMQSDESYYVSVKYNINGVMKTAILNSPKKGLSTKPHYQLIDNYVLTPSYNIRWELEFRKRAASIVINKVKEISDGVELSGKCLSSESKLIAEDSSKNSVFEMDVEPNTNGEFKAIFMKEQIHELDSTKLYVYSGTGDLVSLDSRLINQVYDISGKQLSIYNTLEGGLVLSIDQPQFIVEKVEVIKKSFSINVLYMDAMDVIKSKDSVELLFAGKNDHFSVKANDLKIDGTSKKLAFTIDPDTMFKTFDNYFAITINVNDNEEELYVFRKTLDELRIKDSKRQYIIKYSFNNSTIYIKIKQSWGKLDNSPRKQLLIAKVIYPLMRLLPIQKKTAVYESFWGREFSDNPKAILEYVQANRPDIKNVVFVKNVLKDFSDINAKVYRKNSFMYFYTLARGKYFFNNVNFPNHYDKRKNAVEVQTMHGTPLKKLGFDNPGEIKDSAREGFIERNSRWDYLTVPSDYVADIAKSAYLFDKTFLDVGYPRNDSLFIPITQNEKNDILKKYGLPLDKKIIFYAPTWRSKGKYAMPIDLNELKEQFSDEYVFVIKLHHFSIPSYSLEGLEDFAIDLSNNSDIRDLYKVSDMMITDYSSVMFDYALLRKPMLFYAYDYDNYKDNLRELYFDFEEEAPGAFIRNTDALIGEINDIDRYFDKYKNKIETFDEKFIQYDKGTASEQVVKRIIK</sequence>
<evidence type="ECO:0000313" key="9">
    <source>
        <dbReference type="Proteomes" id="UP001081467"/>
    </source>
</evidence>
<dbReference type="Pfam" id="PF00535">
    <property type="entry name" value="Glycos_transf_2"/>
    <property type="match status" value="1"/>
</dbReference>
<evidence type="ECO:0000256" key="1">
    <source>
        <dbReference type="ARBA" id="ARBA00004202"/>
    </source>
</evidence>
<keyword evidence="9" id="KW-1185">Reference proteome</keyword>
<dbReference type="Gene3D" id="3.40.50.11820">
    <property type="match status" value="1"/>
</dbReference>
<dbReference type="InterPro" id="IPR051612">
    <property type="entry name" value="Teichoic_Acid_Biosynth"/>
</dbReference>
<evidence type="ECO:0000259" key="7">
    <source>
        <dbReference type="Pfam" id="PF00535"/>
    </source>
</evidence>
<proteinExistence type="inferred from homology"/>
<keyword evidence="5" id="KW-0777">Teichoic acid biosynthesis</keyword>
<name>A0ABT4JL18_9LACO</name>
<dbReference type="Gene3D" id="3.90.550.10">
    <property type="entry name" value="Spore Coat Polysaccharide Biosynthesis Protein SpsA, Chain A"/>
    <property type="match status" value="1"/>
</dbReference>
<dbReference type="Pfam" id="PF04464">
    <property type="entry name" value="Glyphos_transf"/>
    <property type="match status" value="1"/>
</dbReference>
<comment type="caution">
    <text evidence="8">The sequence shown here is derived from an EMBL/GenBank/DDBJ whole genome shotgun (WGS) entry which is preliminary data.</text>
</comment>
<evidence type="ECO:0000313" key="8">
    <source>
        <dbReference type="EMBL" id="MCZ2490537.1"/>
    </source>
</evidence>
<dbReference type="PANTHER" id="PTHR37316">
    <property type="entry name" value="TEICHOIC ACID GLYCEROL-PHOSPHATE PRIMASE"/>
    <property type="match status" value="1"/>
</dbReference>
<dbReference type="PANTHER" id="PTHR37316:SF3">
    <property type="entry name" value="TEICHOIC ACID GLYCEROL-PHOSPHATE TRANSFERASE"/>
    <property type="match status" value="1"/>
</dbReference>
<dbReference type="CDD" id="cd00761">
    <property type="entry name" value="Glyco_tranf_GTA_type"/>
    <property type="match status" value="1"/>
</dbReference>
<reference evidence="8" key="1">
    <citation type="submission" date="2022-09" db="EMBL/GenBank/DDBJ databases">
        <title>Diversity of Dellaglioa algida.</title>
        <authorList>
            <person name="Matthias E."/>
            <person name="Werum V."/>
        </authorList>
    </citation>
    <scope>NUCLEOTIDE SEQUENCE</scope>
    <source>
        <strain evidence="8">TMW 2.2523</strain>
    </source>
</reference>
<dbReference type="InterPro" id="IPR043149">
    <property type="entry name" value="TagF_N"/>
</dbReference>
<feature type="domain" description="Glycosyltransferase 2-like" evidence="7">
    <location>
        <begin position="7"/>
        <end position="131"/>
    </location>
</feature>
<evidence type="ECO:0000256" key="2">
    <source>
        <dbReference type="ARBA" id="ARBA00010488"/>
    </source>
</evidence>
<evidence type="ECO:0000256" key="5">
    <source>
        <dbReference type="ARBA" id="ARBA00022944"/>
    </source>
</evidence>
<dbReference type="SUPFAM" id="SSF53756">
    <property type="entry name" value="UDP-Glycosyltransferase/glycogen phosphorylase"/>
    <property type="match status" value="1"/>
</dbReference>
<organism evidence="8 9">
    <name type="scientific">Dellaglioa carnosa</name>
    <dbReference type="NCBI Taxonomy" id="2995136"/>
    <lineage>
        <taxon>Bacteria</taxon>
        <taxon>Bacillati</taxon>
        <taxon>Bacillota</taxon>
        <taxon>Bacilli</taxon>
        <taxon>Lactobacillales</taxon>
        <taxon>Lactobacillaceae</taxon>
        <taxon>Dellaglioa</taxon>
    </lineage>
</organism>
<comment type="similarity">
    <text evidence="2">Belongs to the CDP-glycerol glycerophosphotransferase family.</text>
</comment>